<evidence type="ECO:0000313" key="1">
    <source>
        <dbReference type="EMBL" id="KKN79743.1"/>
    </source>
</evidence>
<gene>
    <name evidence="1" type="ORF">LCGC14_0337650</name>
</gene>
<accession>A0A0F9WMB4</accession>
<organism evidence="1">
    <name type="scientific">marine sediment metagenome</name>
    <dbReference type="NCBI Taxonomy" id="412755"/>
    <lineage>
        <taxon>unclassified sequences</taxon>
        <taxon>metagenomes</taxon>
        <taxon>ecological metagenomes</taxon>
    </lineage>
</organism>
<protein>
    <submittedName>
        <fullName evidence="1">Uncharacterized protein</fullName>
    </submittedName>
</protein>
<dbReference type="AlphaFoldDB" id="A0A0F9WMB4"/>
<reference evidence="1" key="1">
    <citation type="journal article" date="2015" name="Nature">
        <title>Complex archaea that bridge the gap between prokaryotes and eukaryotes.</title>
        <authorList>
            <person name="Spang A."/>
            <person name="Saw J.H."/>
            <person name="Jorgensen S.L."/>
            <person name="Zaremba-Niedzwiedzka K."/>
            <person name="Martijn J."/>
            <person name="Lind A.E."/>
            <person name="van Eijk R."/>
            <person name="Schleper C."/>
            <person name="Guy L."/>
            <person name="Ettema T.J."/>
        </authorList>
    </citation>
    <scope>NUCLEOTIDE SEQUENCE</scope>
</reference>
<proteinExistence type="predicted"/>
<dbReference type="EMBL" id="LAZR01000243">
    <property type="protein sequence ID" value="KKN79743.1"/>
    <property type="molecule type" value="Genomic_DNA"/>
</dbReference>
<sequence>MDKKYQIIYKNRGRNIVATNREVLIRKVMSKIDSESLNKLLKRDPEFTLLHIVRNDCGCEFSYKTELDIPSESVVCKHGNEVIRYTD</sequence>
<name>A0A0F9WMB4_9ZZZZ</name>
<comment type="caution">
    <text evidence="1">The sequence shown here is derived from an EMBL/GenBank/DDBJ whole genome shotgun (WGS) entry which is preliminary data.</text>
</comment>